<name>A0A8T9BVH7_9HELO</name>
<accession>A0A8T9BVH7</accession>
<dbReference type="Proteomes" id="UP000469558">
    <property type="component" value="Unassembled WGS sequence"/>
</dbReference>
<evidence type="ECO:0000313" key="1">
    <source>
        <dbReference type="EMBL" id="TVY54789.1"/>
    </source>
</evidence>
<keyword evidence="2" id="KW-1185">Reference proteome</keyword>
<comment type="caution">
    <text evidence="1">The sequence shown here is derived from an EMBL/GenBank/DDBJ whole genome shotgun (WGS) entry which is preliminary data.</text>
</comment>
<gene>
    <name evidence="1" type="ORF">LSUE1_G009466</name>
</gene>
<organism evidence="1 2">
    <name type="scientific">Lachnellula suecica</name>
    <dbReference type="NCBI Taxonomy" id="602035"/>
    <lineage>
        <taxon>Eukaryota</taxon>
        <taxon>Fungi</taxon>
        <taxon>Dikarya</taxon>
        <taxon>Ascomycota</taxon>
        <taxon>Pezizomycotina</taxon>
        <taxon>Leotiomycetes</taxon>
        <taxon>Helotiales</taxon>
        <taxon>Lachnaceae</taxon>
        <taxon>Lachnellula</taxon>
    </lineage>
</organism>
<dbReference type="AlphaFoldDB" id="A0A8T9BVH7"/>
<protein>
    <submittedName>
        <fullName evidence="1">Uncharacterized protein</fullName>
    </submittedName>
</protein>
<reference evidence="1 2" key="1">
    <citation type="submission" date="2018-05" db="EMBL/GenBank/DDBJ databases">
        <title>Genome sequencing and assembly of the regulated plant pathogen Lachnellula willkommii and related sister species for the development of diagnostic species identification markers.</title>
        <authorList>
            <person name="Giroux E."/>
            <person name="Bilodeau G."/>
        </authorList>
    </citation>
    <scope>NUCLEOTIDE SEQUENCE [LARGE SCALE GENOMIC DNA]</scope>
    <source>
        <strain evidence="1 2">CBS 268.59</strain>
    </source>
</reference>
<evidence type="ECO:0000313" key="2">
    <source>
        <dbReference type="Proteomes" id="UP000469558"/>
    </source>
</evidence>
<dbReference type="EMBL" id="QGMK01003003">
    <property type="protein sequence ID" value="TVY54789.1"/>
    <property type="molecule type" value="Genomic_DNA"/>
</dbReference>
<sequence length="143" mass="15588">MKQVLQTTINYNNELIGGLQSTEVEGTYTTRASAYAAASTALLSDETTKESFTEYGERTAKAFAGERPHSEEYFVHAVAPTGENFVVEVKAQPHSHRLHACKHHGGANCDCKCKHTEEACAKKQKAIANANAALKYSRKSNIA</sequence>
<proteinExistence type="predicted"/>
<dbReference type="OrthoDB" id="3880401at2759"/>